<proteinExistence type="inferred from homology"/>
<name>A0A9W8Z7H8_9PLEO</name>
<sequence>MAIPNRGPELIGVNIAFLATAIIANLLRCIVRVKMVKAFGVDDWLMVGATFFFLGYGISSNIGAHYGTGRHHKDLESWQVDKARNCWFYCYLFYCCSMILSKISIGCFLLRISVKRVHTWIIYSAMFVSTFACAAFFFVTLFQCNPVKYFWAKTTSDGTCINNTVIIALGFVYSIFSIIADFTFALLPAALVWNLQLKRRTKIALIPLLTMGCVASAAVIARLPFLPKLNSPDFLWDTLDIAIWSSVEQGLAITAGSLATLRPLFSLCMHHMGLSTRPTQNRPSQYGLQTPPASHMLSSKRKGSKHELDVYGVSNAGETRISDESLTKEQHYTKSPNWFNGNGPQQSMTKSQVRADNESERSLRLKSSRNSSEDQMGIMVSKTFWVDEERASIASRGQDPRFR</sequence>
<feature type="compositionally biased region" description="Polar residues" evidence="6">
    <location>
        <begin position="333"/>
        <end position="352"/>
    </location>
</feature>
<comment type="similarity">
    <text evidence="5">Belongs to the SAT4 family.</text>
</comment>
<protein>
    <recommendedName>
        <fullName evidence="8">Rhodopsin domain-containing protein</fullName>
    </recommendedName>
</protein>
<comment type="subcellular location">
    <subcellularLocation>
        <location evidence="1">Membrane</location>
        <topology evidence="1">Multi-pass membrane protein</topology>
    </subcellularLocation>
</comment>
<evidence type="ECO:0000256" key="4">
    <source>
        <dbReference type="ARBA" id="ARBA00023136"/>
    </source>
</evidence>
<keyword evidence="3 7" id="KW-1133">Transmembrane helix</keyword>
<dbReference type="PANTHER" id="PTHR33048:SF96">
    <property type="entry name" value="INTEGRAL MEMBRANE PROTEIN"/>
    <property type="match status" value="1"/>
</dbReference>
<organism evidence="9 10">
    <name type="scientific">Didymella pomorum</name>
    <dbReference type="NCBI Taxonomy" id="749634"/>
    <lineage>
        <taxon>Eukaryota</taxon>
        <taxon>Fungi</taxon>
        <taxon>Dikarya</taxon>
        <taxon>Ascomycota</taxon>
        <taxon>Pezizomycotina</taxon>
        <taxon>Dothideomycetes</taxon>
        <taxon>Pleosporomycetidae</taxon>
        <taxon>Pleosporales</taxon>
        <taxon>Pleosporineae</taxon>
        <taxon>Didymellaceae</taxon>
        <taxon>Didymella</taxon>
    </lineage>
</organism>
<dbReference type="OrthoDB" id="3936451at2759"/>
<feature type="domain" description="Rhodopsin" evidence="8">
    <location>
        <begin position="27"/>
        <end position="266"/>
    </location>
</feature>
<keyword evidence="4 7" id="KW-0472">Membrane</keyword>
<dbReference type="GO" id="GO:0016020">
    <property type="term" value="C:membrane"/>
    <property type="evidence" value="ECO:0007669"/>
    <property type="project" value="UniProtKB-SubCell"/>
</dbReference>
<dbReference type="InterPro" id="IPR049326">
    <property type="entry name" value="Rhodopsin_dom_fungi"/>
</dbReference>
<dbReference type="EMBL" id="JAPEVA010000140">
    <property type="protein sequence ID" value="KAJ4398073.1"/>
    <property type="molecule type" value="Genomic_DNA"/>
</dbReference>
<gene>
    <name evidence="9" type="ORF">N0V91_010477</name>
</gene>
<feature type="transmembrane region" description="Helical" evidence="7">
    <location>
        <begin position="12"/>
        <end position="31"/>
    </location>
</feature>
<feature type="transmembrane region" description="Helical" evidence="7">
    <location>
        <begin position="43"/>
        <end position="66"/>
    </location>
</feature>
<feature type="transmembrane region" description="Helical" evidence="7">
    <location>
        <begin position="163"/>
        <end position="191"/>
    </location>
</feature>
<keyword evidence="10" id="KW-1185">Reference proteome</keyword>
<feature type="transmembrane region" description="Helical" evidence="7">
    <location>
        <begin position="122"/>
        <end position="143"/>
    </location>
</feature>
<evidence type="ECO:0000256" key="3">
    <source>
        <dbReference type="ARBA" id="ARBA00022989"/>
    </source>
</evidence>
<evidence type="ECO:0000259" key="8">
    <source>
        <dbReference type="Pfam" id="PF20684"/>
    </source>
</evidence>
<evidence type="ECO:0000256" key="1">
    <source>
        <dbReference type="ARBA" id="ARBA00004141"/>
    </source>
</evidence>
<dbReference type="Pfam" id="PF20684">
    <property type="entry name" value="Fung_rhodopsin"/>
    <property type="match status" value="1"/>
</dbReference>
<feature type="transmembrane region" description="Helical" evidence="7">
    <location>
        <begin position="203"/>
        <end position="221"/>
    </location>
</feature>
<evidence type="ECO:0000256" key="7">
    <source>
        <dbReference type="SAM" id="Phobius"/>
    </source>
</evidence>
<evidence type="ECO:0000313" key="10">
    <source>
        <dbReference type="Proteomes" id="UP001140510"/>
    </source>
</evidence>
<evidence type="ECO:0000256" key="6">
    <source>
        <dbReference type="SAM" id="MobiDB-lite"/>
    </source>
</evidence>
<comment type="caution">
    <text evidence="9">The sequence shown here is derived from an EMBL/GenBank/DDBJ whole genome shotgun (WGS) entry which is preliminary data.</text>
</comment>
<evidence type="ECO:0000313" key="9">
    <source>
        <dbReference type="EMBL" id="KAJ4398073.1"/>
    </source>
</evidence>
<dbReference type="PANTHER" id="PTHR33048">
    <property type="entry name" value="PTH11-LIKE INTEGRAL MEMBRANE PROTEIN (AFU_ORTHOLOGUE AFUA_5G11245)"/>
    <property type="match status" value="1"/>
</dbReference>
<keyword evidence="2 7" id="KW-0812">Transmembrane</keyword>
<feature type="region of interest" description="Disordered" evidence="6">
    <location>
        <begin position="276"/>
        <end position="303"/>
    </location>
</feature>
<reference evidence="9" key="1">
    <citation type="submission" date="2022-10" db="EMBL/GenBank/DDBJ databases">
        <title>Tapping the CABI collections for fungal endophytes: first genome assemblies for Collariella, Neodidymelliopsis, Ascochyta clinopodiicola, Didymella pomorum, Didymosphaeria variabile, Neocosmospora piperis and Neocucurbitaria cava.</title>
        <authorList>
            <person name="Hill R."/>
        </authorList>
    </citation>
    <scope>NUCLEOTIDE SEQUENCE</scope>
    <source>
        <strain evidence="9">IMI 355091</strain>
    </source>
</reference>
<dbReference type="InterPro" id="IPR052337">
    <property type="entry name" value="SAT4-like"/>
</dbReference>
<feature type="transmembrane region" description="Helical" evidence="7">
    <location>
        <begin position="86"/>
        <end position="110"/>
    </location>
</feature>
<evidence type="ECO:0000256" key="2">
    <source>
        <dbReference type="ARBA" id="ARBA00022692"/>
    </source>
</evidence>
<evidence type="ECO:0000256" key="5">
    <source>
        <dbReference type="ARBA" id="ARBA00038359"/>
    </source>
</evidence>
<accession>A0A9W8Z7H8</accession>
<dbReference type="AlphaFoldDB" id="A0A9W8Z7H8"/>
<dbReference type="Proteomes" id="UP001140510">
    <property type="component" value="Unassembled WGS sequence"/>
</dbReference>
<feature type="compositionally biased region" description="Basic and acidic residues" evidence="6">
    <location>
        <begin position="353"/>
        <end position="363"/>
    </location>
</feature>
<feature type="compositionally biased region" description="Polar residues" evidence="6">
    <location>
        <begin position="276"/>
        <end position="292"/>
    </location>
</feature>
<feature type="region of interest" description="Disordered" evidence="6">
    <location>
        <begin position="333"/>
        <end position="374"/>
    </location>
</feature>